<evidence type="ECO:0000313" key="1">
    <source>
        <dbReference type="EnsemblPlants" id="Ma06_p22640.1"/>
    </source>
</evidence>
<organism evidence="1 2">
    <name type="scientific">Musa acuminata subsp. malaccensis</name>
    <name type="common">Wild banana</name>
    <name type="synonym">Musa malaccensis</name>
    <dbReference type="NCBI Taxonomy" id="214687"/>
    <lineage>
        <taxon>Eukaryota</taxon>
        <taxon>Viridiplantae</taxon>
        <taxon>Streptophyta</taxon>
        <taxon>Embryophyta</taxon>
        <taxon>Tracheophyta</taxon>
        <taxon>Spermatophyta</taxon>
        <taxon>Magnoliopsida</taxon>
        <taxon>Liliopsida</taxon>
        <taxon>Zingiberales</taxon>
        <taxon>Musaceae</taxon>
        <taxon>Musa</taxon>
    </lineage>
</organism>
<name>A0A804JJ90_MUSAM</name>
<dbReference type="AlphaFoldDB" id="A0A804JJ90"/>
<dbReference type="InParanoid" id="A0A804JJ90"/>
<sequence length="48" mass="5379">MIYSIDGLRTREICPRVGSPVALRSALPTKRSDHVVQTRWEVEALEAA</sequence>
<protein>
    <submittedName>
        <fullName evidence="1">Uncharacterized protein</fullName>
    </submittedName>
</protein>
<accession>A0A804JJ90</accession>
<reference evidence="1" key="1">
    <citation type="submission" date="2021-05" db="UniProtKB">
        <authorList>
            <consortium name="EnsemblPlants"/>
        </authorList>
    </citation>
    <scope>IDENTIFICATION</scope>
    <source>
        <strain evidence="1">subsp. malaccensis</strain>
    </source>
</reference>
<keyword evidence="2" id="KW-1185">Reference proteome</keyword>
<evidence type="ECO:0000313" key="2">
    <source>
        <dbReference type="Proteomes" id="UP000012960"/>
    </source>
</evidence>
<dbReference type="Gramene" id="Ma06_t22640.1">
    <property type="protein sequence ID" value="Ma06_p22640.1"/>
    <property type="gene ID" value="Ma06_g22640"/>
</dbReference>
<dbReference type="Proteomes" id="UP000012960">
    <property type="component" value="Unplaced"/>
</dbReference>
<dbReference type="EnsemblPlants" id="Ma06_t22640.1">
    <property type="protein sequence ID" value="Ma06_p22640.1"/>
    <property type="gene ID" value="Ma06_g22640"/>
</dbReference>
<proteinExistence type="predicted"/>